<evidence type="ECO:0000256" key="4">
    <source>
        <dbReference type="ARBA" id="ARBA00012568"/>
    </source>
</evidence>
<dbReference type="Gene3D" id="3.40.50.1820">
    <property type="entry name" value="alpha/beta hydrolase"/>
    <property type="match status" value="1"/>
</dbReference>
<evidence type="ECO:0000256" key="1">
    <source>
        <dbReference type="ARBA" id="ARBA00001585"/>
    </source>
</evidence>
<dbReference type="SUPFAM" id="SSF53474">
    <property type="entry name" value="alpha/beta-Hydrolases"/>
    <property type="match status" value="1"/>
</dbReference>
<keyword evidence="8" id="KW-0645">Protease</keyword>
<keyword evidence="6" id="KW-0031">Aminopeptidase</keyword>
<evidence type="ECO:0000256" key="2">
    <source>
        <dbReference type="ARBA" id="ARBA00004496"/>
    </source>
</evidence>
<dbReference type="GO" id="GO:0006508">
    <property type="term" value="P:proteolysis"/>
    <property type="evidence" value="ECO:0007669"/>
    <property type="project" value="UniProtKB-KW"/>
</dbReference>
<comment type="catalytic activity">
    <reaction evidence="1">
        <text>Release of N-terminal proline from a peptide.</text>
        <dbReference type="EC" id="3.4.11.5"/>
    </reaction>
</comment>
<gene>
    <name evidence="13" type="ORF">EFA69_10900</name>
</gene>
<dbReference type="PANTHER" id="PTHR43722:SF1">
    <property type="entry name" value="PROLINE IMINOPEPTIDASE"/>
    <property type="match status" value="1"/>
</dbReference>
<evidence type="ECO:0000256" key="8">
    <source>
        <dbReference type="ARBA" id="ARBA00022670"/>
    </source>
</evidence>
<proteinExistence type="inferred from homology"/>
<evidence type="ECO:0000313" key="14">
    <source>
        <dbReference type="Proteomes" id="UP000271010"/>
    </source>
</evidence>
<dbReference type="InterPro" id="IPR002410">
    <property type="entry name" value="Peptidase_S33"/>
</dbReference>
<accession>A0A3M9MWT8</accession>
<organism evidence="13 14">
    <name type="scientific">Rufibacter immobilis</name>
    <dbReference type="NCBI Taxonomy" id="1348778"/>
    <lineage>
        <taxon>Bacteria</taxon>
        <taxon>Pseudomonadati</taxon>
        <taxon>Bacteroidota</taxon>
        <taxon>Cytophagia</taxon>
        <taxon>Cytophagales</taxon>
        <taxon>Hymenobacteraceae</taxon>
        <taxon>Rufibacter</taxon>
    </lineage>
</organism>
<evidence type="ECO:0000256" key="10">
    <source>
        <dbReference type="ARBA" id="ARBA00029605"/>
    </source>
</evidence>
<dbReference type="PRINTS" id="PR00793">
    <property type="entry name" value="PROAMNOPTASE"/>
</dbReference>
<evidence type="ECO:0000256" key="9">
    <source>
        <dbReference type="ARBA" id="ARBA00022801"/>
    </source>
</evidence>
<evidence type="ECO:0000313" key="13">
    <source>
        <dbReference type="EMBL" id="RNI30022.1"/>
    </source>
</evidence>
<dbReference type="Proteomes" id="UP000271010">
    <property type="component" value="Unassembled WGS sequence"/>
</dbReference>
<feature type="chain" id="PRO_5018054106" description="Proline iminopeptidase" evidence="11">
    <location>
        <begin position="21"/>
        <end position="347"/>
    </location>
</feature>
<evidence type="ECO:0000256" key="3">
    <source>
        <dbReference type="ARBA" id="ARBA00010088"/>
    </source>
</evidence>
<keyword evidence="14" id="KW-1185">Reference proteome</keyword>
<dbReference type="GO" id="GO:0005737">
    <property type="term" value="C:cytoplasm"/>
    <property type="evidence" value="ECO:0007669"/>
    <property type="project" value="UniProtKB-SubCell"/>
</dbReference>
<comment type="similarity">
    <text evidence="3">Belongs to the peptidase S33 family.</text>
</comment>
<evidence type="ECO:0000256" key="11">
    <source>
        <dbReference type="SAM" id="SignalP"/>
    </source>
</evidence>
<keyword evidence="11" id="KW-0732">Signal</keyword>
<feature type="signal peptide" evidence="11">
    <location>
        <begin position="1"/>
        <end position="20"/>
    </location>
</feature>
<dbReference type="GO" id="GO:0004177">
    <property type="term" value="F:aminopeptidase activity"/>
    <property type="evidence" value="ECO:0007669"/>
    <property type="project" value="UniProtKB-KW"/>
</dbReference>
<evidence type="ECO:0000256" key="5">
    <source>
        <dbReference type="ARBA" id="ARBA00021843"/>
    </source>
</evidence>
<evidence type="ECO:0000256" key="7">
    <source>
        <dbReference type="ARBA" id="ARBA00022490"/>
    </source>
</evidence>
<dbReference type="RefSeq" id="WP_123133103.1">
    <property type="nucleotide sequence ID" value="NZ_RJJE01000009.1"/>
</dbReference>
<dbReference type="OrthoDB" id="9796770at2"/>
<dbReference type="PANTHER" id="PTHR43722">
    <property type="entry name" value="PROLINE IMINOPEPTIDASE"/>
    <property type="match status" value="1"/>
</dbReference>
<dbReference type="InterPro" id="IPR005944">
    <property type="entry name" value="Pro_iminopeptidase"/>
</dbReference>
<keyword evidence="9 13" id="KW-0378">Hydrolase</keyword>
<dbReference type="EC" id="3.4.11.5" evidence="4"/>
<comment type="subcellular location">
    <subcellularLocation>
        <location evidence="2">Cytoplasm</location>
    </subcellularLocation>
</comment>
<dbReference type="InterPro" id="IPR000073">
    <property type="entry name" value="AB_hydrolase_1"/>
</dbReference>
<evidence type="ECO:0000259" key="12">
    <source>
        <dbReference type="Pfam" id="PF00561"/>
    </source>
</evidence>
<reference evidence="13 14" key="1">
    <citation type="submission" date="2018-11" db="EMBL/GenBank/DDBJ databases">
        <title>Rufibacter latericius sp. nov., isolated from water in Baiyang Lake.</title>
        <authorList>
            <person name="Yang Y."/>
        </authorList>
    </citation>
    <scope>NUCLEOTIDE SEQUENCE [LARGE SCALE GENOMIC DNA]</scope>
    <source>
        <strain evidence="13 14">MCC P1</strain>
    </source>
</reference>
<sequence length="347" mass="38748">MKLKLLLFLFLSVLAGQLAAQTNSINEEKFIPIGGIEQWVTISGADKTKPVILFLHGGPGSTMSQYDDAIYGTWKKEFVLVYWDQRGAGRTFGRNAPEPVTEEYWIEHPLTVERMVADGIELTEYLVKHLGKQKITLVGTSWGSVLGASMALKRPDLFSAYIGHSQVVNGEEGFLHAFNTVSKLAQAAKDEESLTKLASLGPPPYGDARKSGQLMRIIKKYERQNATPAPATWWKLASAYDNEKDAQHRYDGDDYSFLYFAGHKALGITSMEAAVNFMRDGLHYKIPVYFIQGEEDILTAKELTKAYFDKVKAPKKEFVLVPKAAHGHNQAVVEAQYKAVKKSLNLR</sequence>
<dbReference type="EMBL" id="RJJE01000009">
    <property type="protein sequence ID" value="RNI30022.1"/>
    <property type="molecule type" value="Genomic_DNA"/>
</dbReference>
<dbReference type="Pfam" id="PF00561">
    <property type="entry name" value="Abhydrolase_1"/>
    <property type="match status" value="1"/>
</dbReference>
<evidence type="ECO:0000256" key="6">
    <source>
        <dbReference type="ARBA" id="ARBA00022438"/>
    </source>
</evidence>
<dbReference type="InterPro" id="IPR029058">
    <property type="entry name" value="AB_hydrolase_fold"/>
</dbReference>
<keyword evidence="7" id="KW-0963">Cytoplasm</keyword>
<feature type="domain" description="AB hydrolase-1" evidence="12">
    <location>
        <begin position="50"/>
        <end position="326"/>
    </location>
</feature>
<name>A0A3M9MWT8_9BACT</name>
<dbReference type="AlphaFoldDB" id="A0A3M9MWT8"/>
<protein>
    <recommendedName>
        <fullName evidence="5">Proline iminopeptidase</fullName>
        <ecNumber evidence="4">3.4.11.5</ecNumber>
    </recommendedName>
    <alternativeName>
        <fullName evidence="10">Prolyl aminopeptidase</fullName>
    </alternativeName>
</protein>
<comment type="caution">
    <text evidence="13">The sequence shown here is derived from an EMBL/GenBank/DDBJ whole genome shotgun (WGS) entry which is preliminary data.</text>
</comment>